<dbReference type="InterPro" id="IPR032675">
    <property type="entry name" value="LRR_dom_sf"/>
</dbReference>
<dbReference type="Gene3D" id="3.80.10.10">
    <property type="entry name" value="Ribonuclease Inhibitor"/>
    <property type="match status" value="2"/>
</dbReference>
<dbReference type="SUPFAM" id="SSF52058">
    <property type="entry name" value="L domain-like"/>
    <property type="match status" value="1"/>
</dbReference>
<dbReference type="EMBL" id="LAZR01000821">
    <property type="protein sequence ID" value="KKN57053.1"/>
    <property type="molecule type" value="Genomic_DNA"/>
</dbReference>
<evidence type="ECO:0000313" key="1">
    <source>
        <dbReference type="EMBL" id="KKN57053.1"/>
    </source>
</evidence>
<organism evidence="1">
    <name type="scientific">marine sediment metagenome</name>
    <dbReference type="NCBI Taxonomy" id="412755"/>
    <lineage>
        <taxon>unclassified sequences</taxon>
        <taxon>metagenomes</taxon>
        <taxon>ecological metagenomes</taxon>
    </lineage>
</organism>
<reference evidence="1" key="1">
    <citation type="journal article" date="2015" name="Nature">
        <title>Complex archaea that bridge the gap between prokaryotes and eukaryotes.</title>
        <authorList>
            <person name="Spang A."/>
            <person name="Saw J.H."/>
            <person name="Jorgensen S.L."/>
            <person name="Zaremba-Niedzwiedzka K."/>
            <person name="Martijn J."/>
            <person name="Lind A.E."/>
            <person name="van Eijk R."/>
            <person name="Schleper C."/>
            <person name="Guy L."/>
            <person name="Ettema T.J."/>
        </authorList>
    </citation>
    <scope>NUCLEOTIDE SEQUENCE</scope>
</reference>
<evidence type="ECO:0008006" key="2">
    <source>
        <dbReference type="Google" id="ProtNLM"/>
    </source>
</evidence>
<sequence length="389" mass="45063">MREFKVNHLITLRLIGGKTVLFVNNREFKQCKILLLDIPINGESAEGINSIDEASDRFKSSSFYGYIDKNEEFWAHCSNMQVWAENNYDTDILHRNLAFPLLKKLSKEGDKLAKQRFIEEIARRYKYGGINVQLYLFNENYLDYLTNDDILSGIILPEEASFMAKIFESRSKYRLIPYFGLLEGEIRGITKFISLKNGRVGQLEFEIKNKLLRVPSEIESLKTLERLHIYIGSHSDNIFGEQFNAESITYLMISCNAMDITIPDLLYYFPNLRWLYIEGIKINGPVIKYDESSKKSRFLIKGIDYKPFVKLDNSFKKLQNLESIKLHNVSLDELPDTIMNLKKLIYIDLAYTSIKSLSMPIIEALKKTGALANSNLILLPKEFKALKKK</sequence>
<accession>A0A0F9UTU2</accession>
<name>A0A0F9UTU2_9ZZZZ</name>
<proteinExistence type="predicted"/>
<gene>
    <name evidence="1" type="ORF">LCGC14_0566110</name>
</gene>
<comment type="caution">
    <text evidence="1">The sequence shown here is derived from an EMBL/GenBank/DDBJ whole genome shotgun (WGS) entry which is preliminary data.</text>
</comment>
<dbReference type="AlphaFoldDB" id="A0A0F9UTU2"/>
<protein>
    <recommendedName>
        <fullName evidence="2">Leucine-rich repeat domain-containing protein</fullName>
    </recommendedName>
</protein>